<dbReference type="PaxDb" id="65489-OBART12G13930.1"/>
<evidence type="ECO:0000313" key="1">
    <source>
        <dbReference type="EnsemblPlants" id="OBART12G13930.1"/>
    </source>
</evidence>
<reference evidence="1" key="2">
    <citation type="submission" date="2015-03" db="UniProtKB">
        <authorList>
            <consortium name="EnsemblPlants"/>
        </authorList>
    </citation>
    <scope>IDENTIFICATION</scope>
</reference>
<protein>
    <submittedName>
        <fullName evidence="1">Uncharacterized protein</fullName>
    </submittedName>
</protein>
<dbReference type="AlphaFoldDB" id="A0A0D3HV42"/>
<sequence length="228" mass="24402">MALSDLRGVAPGAGVLVVPHERGRAAPTPSMHGHACMVWAGVSSANPLHLLEELARQVALNAACRRTTRPPKVGMIDVIAGRAPRANGPNMSKPSAFSITPEGPDPPLFFPLILDLSPVSPVRTGKRLHGPSFEEFTLRQNGTSDKTEENGRSTRDGLQARVYITCRSTLLGRSRTVGIHRPWPRRTGRRRVIGMSGVGARVVGWKGALDLGVDLGGGAEVHPKRLVD</sequence>
<reference evidence="1" key="1">
    <citation type="journal article" date="2009" name="Rice">
        <title>De Novo Next Generation Sequencing of Plant Genomes.</title>
        <authorList>
            <person name="Rounsley S."/>
            <person name="Marri P.R."/>
            <person name="Yu Y."/>
            <person name="He R."/>
            <person name="Sisneros N."/>
            <person name="Goicoechea J.L."/>
            <person name="Lee S.J."/>
            <person name="Angelova A."/>
            <person name="Kudrna D."/>
            <person name="Luo M."/>
            <person name="Affourtit J."/>
            <person name="Desany B."/>
            <person name="Knight J."/>
            <person name="Niazi F."/>
            <person name="Egholm M."/>
            <person name="Wing R.A."/>
        </authorList>
    </citation>
    <scope>NUCLEOTIDE SEQUENCE [LARGE SCALE GENOMIC DNA]</scope>
    <source>
        <strain evidence="1">cv. IRGC 105608</strain>
    </source>
</reference>
<dbReference type="Proteomes" id="UP000026960">
    <property type="component" value="Chromosome 12"/>
</dbReference>
<dbReference type="Gramene" id="OBART12G13930.1">
    <property type="protein sequence ID" value="OBART12G13930.1"/>
    <property type="gene ID" value="OBART12G13930"/>
</dbReference>
<keyword evidence="2" id="KW-1185">Reference proteome</keyword>
<dbReference type="EnsemblPlants" id="OBART12G13930.1">
    <property type="protein sequence ID" value="OBART12G13930.1"/>
    <property type="gene ID" value="OBART12G13930"/>
</dbReference>
<organism evidence="1">
    <name type="scientific">Oryza barthii</name>
    <dbReference type="NCBI Taxonomy" id="65489"/>
    <lineage>
        <taxon>Eukaryota</taxon>
        <taxon>Viridiplantae</taxon>
        <taxon>Streptophyta</taxon>
        <taxon>Embryophyta</taxon>
        <taxon>Tracheophyta</taxon>
        <taxon>Spermatophyta</taxon>
        <taxon>Magnoliopsida</taxon>
        <taxon>Liliopsida</taxon>
        <taxon>Poales</taxon>
        <taxon>Poaceae</taxon>
        <taxon>BOP clade</taxon>
        <taxon>Oryzoideae</taxon>
        <taxon>Oryzeae</taxon>
        <taxon>Oryzinae</taxon>
        <taxon>Oryza</taxon>
    </lineage>
</organism>
<name>A0A0D3HV42_9ORYZ</name>
<evidence type="ECO:0000313" key="2">
    <source>
        <dbReference type="Proteomes" id="UP000026960"/>
    </source>
</evidence>
<accession>A0A0D3HV42</accession>
<proteinExistence type="predicted"/>
<dbReference type="HOGENOM" id="CLU_1216374_0_0_1"/>